<evidence type="ECO:0000313" key="2">
    <source>
        <dbReference type="Proteomes" id="UP000317421"/>
    </source>
</evidence>
<accession>A0A5C6A729</accession>
<organism evidence="1 2">
    <name type="scientific">Botrimarina colliarenosi</name>
    <dbReference type="NCBI Taxonomy" id="2528001"/>
    <lineage>
        <taxon>Bacteria</taxon>
        <taxon>Pseudomonadati</taxon>
        <taxon>Planctomycetota</taxon>
        <taxon>Planctomycetia</taxon>
        <taxon>Pirellulales</taxon>
        <taxon>Lacipirellulaceae</taxon>
        <taxon>Botrimarina</taxon>
    </lineage>
</organism>
<proteinExistence type="predicted"/>
<comment type="caution">
    <text evidence="1">The sequence shown here is derived from an EMBL/GenBank/DDBJ whole genome shotgun (WGS) entry which is preliminary data.</text>
</comment>
<keyword evidence="2" id="KW-1185">Reference proteome</keyword>
<evidence type="ECO:0000313" key="1">
    <source>
        <dbReference type="EMBL" id="TWT95167.1"/>
    </source>
</evidence>
<dbReference type="AlphaFoldDB" id="A0A5C6A729"/>
<gene>
    <name evidence="1" type="ORF">Pla108_33090</name>
</gene>
<protein>
    <submittedName>
        <fullName evidence="1">Uncharacterized protein</fullName>
    </submittedName>
</protein>
<dbReference type="EMBL" id="SJPR01000005">
    <property type="protein sequence ID" value="TWT95167.1"/>
    <property type="molecule type" value="Genomic_DNA"/>
</dbReference>
<reference evidence="1 2" key="1">
    <citation type="submission" date="2019-02" db="EMBL/GenBank/DDBJ databases">
        <title>Deep-cultivation of Planctomycetes and their phenomic and genomic characterization uncovers novel biology.</title>
        <authorList>
            <person name="Wiegand S."/>
            <person name="Jogler M."/>
            <person name="Boedeker C."/>
            <person name="Pinto D."/>
            <person name="Vollmers J."/>
            <person name="Rivas-Marin E."/>
            <person name="Kohn T."/>
            <person name="Peeters S.H."/>
            <person name="Heuer A."/>
            <person name="Rast P."/>
            <person name="Oberbeckmann S."/>
            <person name="Bunk B."/>
            <person name="Jeske O."/>
            <person name="Meyerdierks A."/>
            <person name="Storesund J.E."/>
            <person name="Kallscheuer N."/>
            <person name="Luecker S."/>
            <person name="Lage O.M."/>
            <person name="Pohl T."/>
            <person name="Merkel B.J."/>
            <person name="Hornburger P."/>
            <person name="Mueller R.-W."/>
            <person name="Bruemmer F."/>
            <person name="Labrenz M."/>
            <person name="Spormann A.M."/>
            <person name="Op Den Camp H."/>
            <person name="Overmann J."/>
            <person name="Amann R."/>
            <person name="Jetten M.S.M."/>
            <person name="Mascher T."/>
            <person name="Medema M.H."/>
            <person name="Devos D.P."/>
            <person name="Kaster A.-K."/>
            <person name="Ovreas L."/>
            <person name="Rohde M."/>
            <person name="Galperin M.Y."/>
            <person name="Jogler C."/>
        </authorList>
    </citation>
    <scope>NUCLEOTIDE SEQUENCE [LARGE SCALE GENOMIC DNA]</scope>
    <source>
        <strain evidence="1 2">Pla108</strain>
    </source>
</reference>
<dbReference type="Proteomes" id="UP000317421">
    <property type="component" value="Unassembled WGS sequence"/>
</dbReference>
<sequence length="127" mass="14326">MELVHKRVTSQSLNTFAVHAPAKLLRTPGLAKSETVIDELRDCIFVVRFQDGDTHMLSLPELIAFIHSLVMAKILHDKAERIAQVSSPQQGDDFSFNYSINFREIMQPQSVISLLDLVEFAETPSDE</sequence>
<name>A0A5C6A729_9BACT</name>